<accession>A0A4Q9MZG6</accession>
<dbReference type="EMBL" id="ML143391">
    <property type="protein sequence ID" value="TBU33560.1"/>
    <property type="molecule type" value="Genomic_DNA"/>
</dbReference>
<evidence type="ECO:0000313" key="1">
    <source>
        <dbReference type="EMBL" id="TBU33560.1"/>
    </source>
</evidence>
<organism evidence="1">
    <name type="scientific">Dichomitus squalens</name>
    <dbReference type="NCBI Taxonomy" id="114155"/>
    <lineage>
        <taxon>Eukaryota</taxon>
        <taxon>Fungi</taxon>
        <taxon>Dikarya</taxon>
        <taxon>Basidiomycota</taxon>
        <taxon>Agaricomycotina</taxon>
        <taxon>Agaricomycetes</taxon>
        <taxon>Polyporales</taxon>
        <taxon>Polyporaceae</taxon>
        <taxon>Dichomitus</taxon>
    </lineage>
</organism>
<protein>
    <submittedName>
        <fullName evidence="1">Uncharacterized protein</fullName>
    </submittedName>
</protein>
<name>A0A4Q9MZG6_9APHY</name>
<proteinExistence type="predicted"/>
<sequence length="97" mass="11403">MRSRHFRMRRSRFFPRVPLPFARFVPCLAPALRRSMEMLYAEQIADDLTRNKAHIFRLIPRIPPCRARYCPTAHTPSCDQCPLSSTTILPAYMLVRI</sequence>
<dbReference type="AlphaFoldDB" id="A0A4Q9MZG6"/>
<reference evidence="1" key="1">
    <citation type="submission" date="2019-01" db="EMBL/GenBank/DDBJ databases">
        <title>Draft genome sequences of three monokaryotic isolates of the white-rot basidiomycete fungus Dichomitus squalens.</title>
        <authorList>
            <consortium name="DOE Joint Genome Institute"/>
            <person name="Lopez S.C."/>
            <person name="Andreopoulos B."/>
            <person name="Pangilinan J."/>
            <person name="Lipzen A."/>
            <person name="Riley R."/>
            <person name="Ahrendt S."/>
            <person name="Ng V."/>
            <person name="Barry K."/>
            <person name="Daum C."/>
            <person name="Grigoriev I.V."/>
            <person name="Hilden K.S."/>
            <person name="Makela M.R."/>
            <person name="de Vries R.P."/>
        </authorList>
    </citation>
    <scope>NUCLEOTIDE SEQUENCE [LARGE SCALE GENOMIC DNA]</scope>
    <source>
        <strain evidence="1">OM18370.1</strain>
    </source>
</reference>
<dbReference type="Proteomes" id="UP000292957">
    <property type="component" value="Unassembled WGS sequence"/>
</dbReference>
<gene>
    <name evidence="1" type="ORF">BD311DRAFT_441495</name>
</gene>